<dbReference type="PANTHER" id="PTHR11071:SF561">
    <property type="entry name" value="PEPTIDYL-PROLYL CIS-TRANS ISOMERASE D-RELATED"/>
    <property type="match status" value="1"/>
</dbReference>
<evidence type="ECO:0000256" key="1">
    <source>
        <dbReference type="ARBA" id="ARBA00000971"/>
    </source>
</evidence>
<name>A0AAF0JDD8_9BASI</name>
<keyword evidence="4" id="KW-0732">Signal</keyword>
<gene>
    <name evidence="6" type="ORF">MPSI1_000941</name>
</gene>
<dbReference type="PROSITE" id="PS50072">
    <property type="entry name" value="CSA_PPIASE_2"/>
    <property type="match status" value="1"/>
</dbReference>
<evidence type="ECO:0000313" key="6">
    <source>
        <dbReference type="EMBL" id="WFD42299.1"/>
    </source>
</evidence>
<reference evidence="6" key="1">
    <citation type="submission" date="2023-02" db="EMBL/GenBank/DDBJ databases">
        <title>Mating type loci evolution in Malassezia.</title>
        <authorList>
            <person name="Coelho M.A."/>
        </authorList>
    </citation>
    <scope>NUCLEOTIDE SEQUENCE</scope>
    <source>
        <strain evidence="6">CBS 14136</strain>
    </source>
</reference>
<feature type="domain" description="PPIase cyclophilin-type" evidence="5">
    <location>
        <begin position="35"/>
        <end position="174"/>
    </location>
</feature>
<dbReference type="InterPro" id="IPR029000">
    <property type="entry name" value="Cyclophilin-like_dom_sf"/>
</dbReference>
<dbReference type="PANTHER" id="PTHR11071">
    <property type="entry name" value="PEPTIDYL-PROLYL CIS-TRANS ISOMERASE"/>
    <property type="match status" value="1"/>
</dbReference>
<dbReference type="AlphaFoldDB" id="A0AAF0JDD8"/>
<evidence type="ECO:0000256" key="3">
    <source>
        <dbReference type="ARBA" id="ARBA00023235"/>
    </source>
</evidence>
<dbReference type="GO" id="GO:0006457">
    <property type="term" value="P:protein folding"/>
    <property type="evidence" value="ECO:0007669"/>
    <property type="project" value="InterPro"/>
</dbReference>
<dbReference type="SUPFAM" id="SSF50891">
    <property type="entry name" value="Cyclophilin-like"/>
    <property type="match status" value="1"/>
</dbReference>
<evidence type="ECO:0000256" key="2">
    <source>
        <dbReference type="ARBA" id="ARBA00023110"/>
    </source>
</evidence>
<keyword evidence="3 4" id="KW-0413">Isomerase</keyword>
<sequence>MWIGASRVLSVLVLVFATATLALSHKDAKVTNYVFFDIEQGDQTLGRITLGLYGDTVPKTVENFVALAQRGEGRGYAGSKFHRVIKNFMIQGGDYTRGDGRGGLSIWGKSFPDENFELVHDQPGLLSMTPWLDGRHVVFGRVVDGMHVVKAIENTATAAGDRPLEEVVIADSGILTNVELDSTKDEL</sequence>
<feature type="signal peptide" evidence="4">
    <location>
        <begin position="1"/>
        <end position="24"/>
    </location>
</feature>
<feature type="chain" id="PRO_5041780152" description="Peptidyl-prolyl cis-trans isomerase" evidence="4">
    <location>
        <begin position="25"/>
        <end position="187"/>
    </location>
</feature>
<dbReference type="Pfam" id="PF00160">
    <property type="entry name" value="Pro_isomerase"/>
    <property type="match status" value="1"/>
</dbReference>
<dbReference type="PRINTS" id="PR00153">
    <property type="entry name" value="CSAPPISMRASE"/>
</dbReference>
<dbReference type="Proteomes" id="UP001214628">
    <property type="component" value="Chromosome 1"/>
</dbReference>
<dbReference type="EC" id="5.2.1.8" evidence="4"/>
<comment type="function">
    <text evidence="4">PPIases accelerate the folding of proteins. It catalyzes the cis-trans isomerization of proline imidic peptide bonds in oligopeptides.</text>
</comment>
<dbReference type="InterPro" id="IPR020892">
    <property type="entry name" value="Cyclophilin-type_PPIase_CS"/>
</dbReference>
<evidence type="ECO:0000259" key="5">
    <source>
        <dbReference type="PROSITE" id="PS50072"/>
    </source>
</evidence>
<dbReference type="GO" id="GO:0016018">
    <property type="term" value="F:cyclosporin A binding"/>
    <property type="evidence" value="ECO:0007669"/>
    <property type="project" value="TreeGrafter"/>
</dbReference>
<protein>
    <recommendedName>
        <fullName evidence="4">Peptidyl-prolyl cis-trans isomerase</fullName>
        <shortName evidence="4">PPIase</shortName>
        <ecNumber evidence="4">5.2.1.8</ecNumber>
    </recommendedName>
</protein>
<evidence type="ECO:0000256" key="4">
    <source>
        <dbReference type="RuleBase" id="RU363019"/>
    </source>
</evidence>
<dbReference type="EMBL" id="CP118375">
    <property type="protein sequence ID" value="WFD42299.1"/>
    <property type="molecule type" value="Genomic_DNA"/>
</dbReference>
<dbReference type="GO" id="GO:0005737">
    <property type="term" value="C:cytoplasm"/>
    <property type="evidence" value="ECO:0007669"/>
    <property type="project" value="TreeGrafter"/>
</dbReference>
<keyword evidence="7" id="KW-1185">Reference proteome</keyword>
<dbReference type="GO" id="GO:0003755">
    <property type="term" value="F:peptidyl-prolyl cis-trans isomerase activity"/>
    <property type="evidence" value="ECO:0007669"/>
    <property type="project" value="UniProtKB-UniRule"/>
</dbReference>
<comment type="similarity">
    <text evidence="4">Belongs to the cyclophilin-type PPIase family.</text>
</comment>
<dbReference type="PROSITE" id="PS00170">
    <property type="entry name" value="CSA_PPIASE_1"/>
    <property type="match status" value="1"/>
</dbReference>
<accession>A0AAF0JDD8</accession>
<keyword evidence="2 4" id="KW-0697">Rotamase</keyword>
<dbReference type="Gene3D" id="2.40.100.10">
    <property type="entry name" value="Cyclophilin-like"/>
    <property type="match status" value="1"/>
</dbReference>
<dbReference type="InterPro" id="IPR002130">
    <property type="entry name" value="Cyclophilin-type_PPIase_dom"/>
</dbReference>
<proteinExistence type="inferred from homology"/>
<comment type="catalytic activity">
    <reaction evidence="1 4">
        <text>[protein]-peptidylproline (omega=180) = [protein]-peptidylproline (omega=0)</text>
        <dbReference type="Rhea" id="RHEA:16237"/>
        <dbReference type="Rhea" id="RHEA-COMP:10747"/>
        <dbReference type="Rhea" id="RHEA-COMP:10748"/>
        <dbReference type="ChEBI" id="CHEBI:83833"/>
        <dbReference type="ChEBI" id="CHEBI:83834"/>
        <dbReference type="EC" id="5.2.1.8"/>
    </reaction>
</comment>
<organism evidence="6 7">
    <name type="scientific">Malassezia psittaci</name>
    <dbReference type="NCBI Taxonomy" id="1821823"/>
    <lineage>
        <taxon>Eukaryota</taxon>
        <taxon>Fungi</taxon>
        <taxon>Dikarya</taxon>
        <taxon>Basidiomycota</taxon>
        <taxon>Ustilaginomycotina</taxon>
        <taxon>Malasseziomycetes</taxon>
        <taxon>Malasseziales</taxon>
        <taxon>Malasseziaceae</taxon>
        <taxon>Malassezia</taxon>
    </lineage>
</organism>
<evidence type="ECO:0000313" key="7">
    <source>
        <dbReference type="Proteomes" id="UP001214628"/>
    </source>
</evidence>